<dbReference type="PROSITE" id="PS50953">
    <property type="entry name" value="KID"/>
    <property type="match status" value="1"/>
</dbReference>
<dbReference type="Pfam" id="PF00170">
    <property type="entry name" value="bZIP_1"/>
    <property type="match status" value="1"/>
</dbReference>
<feature type="domain" description="KID" evidence="9">
    <location>
        <begin position="71"/>
        <end position="130"/>
    </location>
</feature>
<dbReference type="EMBL" id="JAIZAY010000018">
    <property type="protein sequence ID" value="KAJ8024968.1"/>
    <property type="molecule type" value="Genomic_DNA"/>
</dbReference>
<evidence type="ECO:0000259" key="8">
    <source>
        <dbReference type="PROSITE" id="PS50217"/>
    </source>
</evidence>
<dbReference type="CDD" id="cd14690">
    <property type="entry name" value="bZIP_CREB1"/>
    <property type="match status" value="1"/>
</dbReference>
<feature type="domain" description="BZIP" evidence="8">
    <location>
        <begin position="264"/>
        <end position="315"/>
    </location>
</feature>
<keyword evidence="3" id="KW-0238">DNA-binding</keyword>
<proteinExistence type="predicted"/>
<keyword evidence="6" id="KW-0175">Coiled coil</keyword>
<evidence type="ECO:0000259" key="9">
    <source>
        <dbReference type="PROSITE" id="PS50953"/>
    </source>
</evidence>
<sequence>MKDEKMNNNSQEEEKDVETPATIVPVVMSTAVNGQPLQVQSVIHSAQSVIQATPIQQAVQVQVSGVNVSEAGEESSQGPTAGGDGEIERKKRQEIRELSRRPSYRRILNELSSDTGPTVSRIEEEPANTTEDMESPGTITIAAGNALQNFPTTIVSSGGTIQLANSDSSVQGLQTLTMTNAGGIPAGAIVQSIQTQDGPQQIFVPAATETSHISMDFFPYPSVNVARLGDVQYQIRPATTLPQGVVMATPASLHTQTQLAEEASRKRELRLMKNREAAKECRRKKKEYIKCLENRVAVLENQNKTLIEELKSLKELYCHKSD</sequence>
<dbReference type="PROSITE" id="PS00036">
    <property type="entry name" value="BZIP_BASIC"/>
    <property type="match status" value="1"/>
</dbReference>
<dbReference type="FunFam" id="1.20.5.170:FF:000003">
    <property type="entry name" value="cAMP-responsive element modulator isoform X2"/>
    <property type="match status" value="1"/>
</dbReference>
<evidence type="ECO:0000256" key="6">
    <source>
        <dbReference type="SAM" id="Coils"/>
    </source>
</evidence>
<dbReference type="SUPFAM" id="SSF57959">
    <property type="entry name" value="Leucine zipper domain"/>
    <property type="match status" value="1"/>
</dbReference>
<dbReference type="InterPro" id="IPR003102">
    <property type="entry name" value="CREB1-like_pKID"/>
</dbReference>
<evidence type="ECO:0000313" key="10">
    <source>
        <dbReference type="EMBL" id="KAJ8024968.1"/>
    </source>
</evidence>
<dbReference type="GO" id="GO:0000981">
    <property type="term" value="F:DNA-binding transcription factor activity, RNA polymerase II-specific"/>
    <property type="evidence" value="ECO:0007669"/>
    <property type="project" value="TreeGrafter"/>
</dbReference>
<dbReference type="PANTHER" id="PTHR45879">
    <property type="entry name" value="CYCLIC AMP RESPONSE ELEMENT-BINDING PROTEIN B"/>
    <property type="match status" value="1"/>
</dbReference>
<accession>A0A9Q0YM43</accession>
<feature type="coiled-coil region" evidence="6">
    <location>
        <begin position="282"/>
        <end position="316"/>
    </location>
</feature>
<comment type="caution">
    <text evidence="10">The sequence shown here is derived from an EMBL/GenBank/DDBJ whole genome shotgun (WGS) entry which is preliminary data.</text>
</comment>
<keyword evidence="11" id="KW-1185">Reference proteome</keyword>
<evidence type="ECO:0000256" key="4">
    <source>
        <dbReference type="ARBA" id="ARBA00023163"/>
    </source>
</evidence>
<dbReference type="Gene3D" id="1.20.5.170">
    <property type="match status" value="1"/>
</dbReference>
<dbReference type="PRINTS" id="PR00041">
    <property type="entry name" value="LEUZIPPRCREB"/>
</dbReference>
<evidence type="ECO:0000256" key="1">
    <source>
        <dbReference type="ARBA" id="ARBA00004123"/>
    </source>
</evidence>
<comment type="subcellular location">
    <subcellularLocation>
        <location evidence="1">Nucleus</location>
    </subcellularLocation>
</comment>
<keyword evidence="2" id="KW-0805">Transcription regulation</keyword>
<dbReference type="GO" id="GO:0000978">
    <property type="term" value="F:RNA polymerase II cis-regulatory region sequence-specific DNA binding"/>
    <property type="evidence" value="ECO:0007669"/>
    <property type="project" value="TreeGrafter"/>
</dbReference>
<protein>
    <submittedName>
        <fullName evidence="10">cAMP-responsive element modulator</fullName>
    </submittedName>
</protein>
<organism evidence="10 11">
    <name type="scientific">Holothuria leucospilota</name>
    <name type="common">Black long sea cucumber</name>
    <name type="synonym">Mertensiothuria leucospilota</name>
    <dbReference type="NCBI Taxonomy" id="206669"/>
    <lineage>
        <taxon>Eukaryota</taxon>
        <taxon>Metazoa</taxon>
        <taxon>Echinodermata</taxon>
        <taxon>Eleutherozoa</taxon>
        <taxon>Echinozoa</taxon>
        <taxon>Holothuroidea</taxon>
        <taxon>Aspidochirotacea</taxon>
        <taxon>Aspidochirotida</taxon>
        <taxon>Holothuriidae</taxon>
        <taxon>Holothuria</taxon>
    </lineage>
</organism>
<evidence type="ECO:0000256" key="2">
    <source>
        <dbReference type="ARBA" id="ARBA00023015"/>
    </source>
</evidence>
<dbReference type="InterPro" id="IPR001630">
    <property type="entry name" value="Leuzip_CREB"/>
</dbReference>
<evidence type="ECO:0000256" key="7">
    <source>
        <dbReference type="SAM" id="MobiDB-lite"/>
    </source>
</evidence>
<evidence type="ECO:0000313" key="11">
    <source>
        <dbReference type="Proteomes" id="UP001152320"/>
    </source>
</evidence>
<dbReference type="InterPro" id="IPR004827">
    <property type="entry name" value="bZIP"/>
</dbReference>
<dbReference type="OrthoDB" id="5970722at2759"/>
<name>A0A9Q0YM43_HOLLE</name>
<dbReference type="Proteomes" id="UP001152320">
    <property type="component" value="Chromosome 18"/>
</dbReference>
<feature type="region of interest" description="Disordered" evidence="7">
    <location>
        <begin position="69"/>
        <end position="93"/>
    </location>
</feature>
<dbReference type="GO" id="GO:0005634">
    <property type="term" value="C:nucleus"/>
    <property type="evidence" value="ECO:0007669"/>
    <property type="project" value="UniProtKB-SubCell"/>
</dbReference>
<keyword evidence="4" id="KW-0804">Transcription</keyword>
<feature type="region of interest" description="Disordered" evidence="7">
    <location>
        <begin position="108"/>
        <end position="135"/>
    </location>
</feature>
<gene>
    <name evidence="10" type="ORF">HOLleu_35036</name>
</gene>
<reference evidence="10" key="1">
    <citation type="submission" date="2021-10" db="EMBL/GenBank/DDBJ databases">
        <title>Tropical sea cucumber genome reveals ecological adaptation and Cuvierian tubules defense mechanism.</title>
        <authorList>
            <person name="Chen T."/>
        </authorList>
    </citation>
    <scope>NUCLEOTIDE SEQUENCE</scope>
    <source>
        <strain evidence="10">Nanhai2018</strain>
        <tissue evidence="10">Muscle</tissue>
    </source>
</reference>
<keyword evidence="5" id="KW-0539">Nucleus</keyword>
<dbReference type="PANTHER" id="PTHR45879:SF3">
    <property type="entry name" value="CYCLIC AMP RESPONSE ELEMENT-BINDING PROTEIN B"/>
    <property type="match status" value="1"/>
</dbReference>
<evidence type="ECO:0000256" key="5">
    <source>
        <dbReference type="ARBA" id="ARBA00023242"/>
    </source>
</evidence>
<dbReference type="Pfam" id="PF02173">
    <property type="entry name" value="pKID"/>
    <property type="match status" value="1"/>
</dbReference>
<dbReference type="AlphaFoldDB" id="A0A9Q0YM43"/>
<feature type="region of interest" description="Disordered" evidence="7">
    <location>
        <begin position="1"/>
        <end position="22"/>
    </location>
</feature>
<dbReference type="PROSITE" id="PS50217">
    <property type="entry name" value="BZIP"/>
    <property type="match status" value="1"/>
</dbReference>
<dbReference type="GO" id="GO:0005667">
    <property type="term" value="C:transcription regulator complex"/>
    <property type="evidence" value="ECO:0007669"/>
    <property type="project" value="TreeGrafter"/>
</dbReference>
<dbReference type="InterPro" id="IPR046347">
    <property type="entry name" value="bZIP_sf"/>
</dbReference>
<evidence type="ECO:0000256" key="3">
    <source>
        <dbReference type="ARBA" id="ARBA00023125"/>
    </source>
</evidence>
<dbReference type="SMART" id="SM00338">
    <property type="entry name" value="BRLZ"/>
    <property type="match status" value="1"/>
</dbReference>